<dbReference type="Gene3D" id="1.10.630.10">
    <property type="entry name" value="Cytochrome P450"/>
    <property type="match status" value="1"/>
</dbReference>
<accession>A0ABD3DKW8</accession>
<dbReference type="PRINTS" id="PR00463">
    <property type="entry name" value="EP450I"/>
</dbReference>
<evidence type="ECO:0000256" key="6">
    <source>
        <dbReference type="ARBA" id="ARBA00023002"/>
    </source>
</evidence>
<dbReference type="GO" id="GO:0016020">
    <property type="term" value="C:membrane"/>
    <property type="evidence" value="ECO:0007669"/>
    <property type="project" value="UniProtKB-SubCell"/>
</dbReference>
<dbReference type="PANTHER" id="PTHR47955:SF15">
    <property type="entry name" value="CYTOCHROME P450 71A2-LIKE"/>
    <property type="match status" value="1"/>
</dbReference>
<evidence type="ECO:0000313" key="9">
    <source>
        <dbReference type="EMBL" id="KAL3642301.1"/>
    </source>
</evidence>
<evidence type="ECO:0000256" key="8">
    <source>
        <dbReference type="SAM" id="Phobius"/>
    </source>
</evidence>
<dbReference type="Pfam" id="PF00067">
    <property type="entry name" value="p450"/>
    <property type="match status" value="1"/>
</dbReference>
<gene>
    <name evidence="9" type="ORF">CASFOL_013116</name>
</gene>
<evidence type="ECO:0008006" key="11">
    <source>
        <dbReference type="Google" id="ProtNLM"/>
    </source>
</evidence>
<dbReference type="EMBL" id="JAVIJP010000016">
    <property type="protein sequence ID" value="KAL3642301.1"/>
    <property type="molecule type" value="Genomic_DNA"/>
</dbReference>
<evidence type="ECO:0000256" key="1">
    <source>
        <dbReference type="ARBA" id="ARBA00001971"/>
    </source>
</evidence>
<keyword evidence="10" id="KW-1185">Reference proteome</keyword>
<keyword evidence="7" id="KW-0408">Iron</keyword>
<dbReference type="Proteomes" id="UP001632038">
    <property type="component" value="Unassembled WGS sequence"/>
</dbReference>
<name>A0ABD3DKW8_9LAMI</name>
<keyword evidence="4" id="KW-0349">Heme</keyword>
<proteinExistence type="inferred from homology"/>
<protein>
    <recommendedName>
        <fullName evidence="11">Cytochrome P450</fullName>
    </recommendedName>
</protein>
<evidence type="ECO:0000256" key="4">
    <source>
        <dbReference type="ARBA" id="ARBA00022617"/>
    </source>
</evidence>
<evidence type="ECO:0000313" key="10">
    <source>
        <dbReference type="Proteomes" id="UP001632038"/>
    </source>
</evidence>
<dbReference type="GO" id="GO:0046872">
    <property type="term" value="F:metal ion binding"/>
    <property type="evidence" value="ECO:0007669"/>
    <property type="project" value="UniProtKB-KW"/>
</dbReference>
<feature type="transmembrane region" description="Helical" evidence="8">
    <location>
        <begin position="6"/>
        <end position="24"/>
    </location>
</feature>
<keyword evidence="8" id="KW-0472">Membrane</keyword>
<keyword evidence="8" id="KW-0812">Transmembrane</keyword>
<comment type="similarity">
    <text evidence="3">Belongs to the cytochrome P450 family.</text>
</comment>
<evidence type="ECO:0000256" key="7">
    <source>
        <dbReference type="ARBA" id="ARBA00023004"/>
    </source>
</evidence>
<evidence type="ECO:0000256" key="5">
    <source>
        <dbReference type="ARBA" id="ARBA00022723"/>
    </source>
</evidence>
<evidence type="ECO:0000256" key="3">
    <source>
        <dbReference type="ARBA" id="ARBA00010617"/>
    </source>
</evidence>
<dbReference type="AlphaFoldDB" id="A0ABD3DKW8"/>
<keyword evidence="8" id="KW-1133">Transmembrane helix</keyword>
<comment type="subcellular location">
    <subcellularLocation>
        <location evidence="2">Membrane</location>
        <topology evidence="2">Single-pass membrane protein</topology>
    </subcellularLocation>
</comment>
<keyword evidence="5" id="KW-0479">Metal-binding</keyword>
<dbReference type="InterPro" id="IPR036396">
    <property type="entry name" value="Cyt_P450_sf"/>
</dbReference>
<comment type="caution">
    <text evidence="9">The sequence shown here is derived from an EMBL/GenBank/DDBJ whole genome shotgun (WGS) entry which is preliminary data.</text>
</comment>
<comment type="cofactor">
    <cofactor evidence="1">
        <name>heme</name>
        <dbReference type="ChEBI" id="CHEBI:30413"/>
    </cofactor>
</comment>
<evidence type="ECO:0000256" key="2">
    <source>
        <dbReference type="ARBA" id="ARBA00004167"/>
    </source>
</evidence>
<dbReference type="InterPro" id="IPR002401">
    <property type="entry name" value="Cyt_P450_E_grp-I"/>
</dbReference>
<organism evidence="9 10">
    <name type="scientific">Castilleja foliolosa</name>
    <dbReference type="NCBI Taxonomy" id="1961234"/>
    <lineage>
        <taxon>Eukaryota</taxon>
        <taxon>Viridiplantae</taxon>
        <taxon>Streptophyta</taxon>
        <taxon>Embryophyta</taxon>
        <taxon>Tracheophyta</taxon>
        <taxon>Spermatophyta</taxon>
        <taxon>Magnoliopsida</taxon>
        <taxon>eudicotyledons</taxon>
        <taxon>Gunneridae</taxon>
        <taxon>Pentapetalae</taxon>
        <taxon>asterids</taxon>
        <taxon>lamiids</taxon>
        <taxon>Lamiales</taxon>
        <taxon>Orobanchaceae</taxon>
        <taxon>Pedicularideae</taxon>
        <taxon>Castillejinae</taxon>
        <taxon>Castilleja</taxon>
    </lineage>
</organism>
<reference evidence="10" key="1">
    <citation type="journal article" date="2024" name="IScience">
        <title>Strigolactones Initiate the Formation of Haustorium-like Structures in Castilleja.</title>
        <authorList>
            <person name="Buerger M."/>
            <person name="Peterson D."/>
            <person name="Chory J."/>
        </authorList>
    </citation>
    <scope>NUCLEOTIDE SEQUENCE [LARGE SCALE GENOMIC DNA]</scope>
</reference>
<dbReference type="SUPFAM" id="SSF48264">
    <property type="entry name" value="Cytochrome P450"/>
    <property type="match status" value="1"/>
</dbReference>
<dbReference type="PANTHER" id="PTHR47955">
    <property type="entry name" value="CYTOCHROME P450 FAMILY 71 PROTEIN"/>
    <property type="match status" value="1"/>
</dbReference>
<dbReference type="GO" id="GO:0016491">
    <property type="term" value="F:oxidoreductase activity"/>
    <property type="evidence" value="ECO:0007669"/>
    <property type="project" value="UniProtKB-KW"/>
</dbReference>
<dbReference type="InterPro" id="IPR001128">
    <property type="entry name" value="Cyt_P450"/>
</dbReference>
<sequence length="132" mass="15052">MALENLIIPIFSFILFIIILYKWCSSSVFPTRNNLPPSPRKLPIIGNLHQLGTSPHRTLQSLSKRYGHLILLHFGRVPVLVASSAEAAHEIMKKQDVIFSNRPKLSIPDRLIYGSRDVAFAPYGEYWRQVIV</sequence>
<keyword evidence="6" id="KW-0560">Oxidoreductase</keyword>